<dbReference type="PANTHER" id="PTHR11444">
    <property type="entry name" value="ASPARTATEAMMONIA/ARGININOSUCCINATE/ADENYLOSUCCINATE LYASE"/>
    <property type="match status" value="1"/>
</dbReference>
<dbReference type="EC" id="4.2.1.2" evidence="2"/>
<dbReference type="PRINTS" id="PR00145">
    <property type="entry name" value="ARGSUCLYASE"/>
</dbReference>
<feature type="domain" description="Fumarate lyase N-terminal" evidence="6">
    <location>
        <begin position="2"/>
        <end position="315"/>
    </location>
</feature>
<dbReference type="EMBL" id="AP025226">
    <property type="protein sequence ID" value="BDB97941.1"/>
    <property type="molecule type" value="Genomic_DNA"/>
</dbReference>
<dbReference type="InterPro" id="IPR020557">
    <property type="entry name" value="Fumarate_lyase_CS"/>
</dbReference>
<dbReference type="SUPFAM" id="SSF48557">
    <property type="entry name" value="L-aspartase-like"/>
    <property type="match status" value="1"/>
</dbReference>
<protein>
    <recommendedName>
        <fullName evidence="2">fumarate hydratase</fullName>
        <ecNumber evidence="2">4.2.1.2</ecNumber>
    </recommendedName>
</protein>
<dbReference type="PRINTS" id="PR00149">
    <property type="entry name" value="FUMRATELYASE"/>
</dbReference>
<accession>A0AAQ4CQ60</accession>
<proteinExistence type="inferred from homology"/>
<name>A0AAQ4CQ60_9CREN</name>
<keyword evidence="3" id="KW-0963">Cytoplasm</keyword>
<evidence type="ECO:0000256" key="2">
    <source>
        <dbReference type="ARBA" id="ARBA00012921"/>
    </source>
</evidence>
<feature type="domain" description="Fumarase C C-terminal" evidence="7">
    <location>
        <begin position="381"/>
        <end position="431"/>
    </location>
</feature>
<dbReference type="InterPro" id="IPR024083">
    <property type="entry name" value="Fumarase/histidase_N"/>
</dbReference>
<evidence type="ECO:0000313" key="9">
    <source>
        <dbReference type="Proteomes" id="UP001319921"/>
    </source>
</evidence>
<evidence type="ECO:0000256" key="4">
    <source>
        <dbReference type="ARBA" id="ARBA00022532"/>
    </source>
</evidence>
<keyword evidence="9" id="KW-1185">Reference proteome</keyword>
<dbReference type="InterPro" id="IPR008948">
    <property type="entry name" value="L-Aspartase-like"/>
</dbReference>
<organism evidence="8 9">
    <name type="scientific">Saccharolobus caldissimus</name>
    <dbReference type="NCBI Taxonomy" id="1702097"/>
    <lineage>
        <taxon>Archaea</taxon>
        <taxon>Thermoproteota</taxon>
        <taxon>Thermoprotei</taxon>
        <taxon>Sulfolobales</taxon>
        <taxon>Sulfolobaceae</taxon>
        <taxon>Saccharolobus</taxon>
    </lineage>
</organism>
<dbReference type="Pfam" id="PF10415">
    <property type="entry name" value="FumaraseC_C"/>
    <property type="match status" value="1"/>
</dbReference>
<dbReference type="KEGG" id="scas:SACC_09580"/>
<dbReference type="GO" id="GO:0006106">
    <property type="term" value="P:fumarate metabolic process"/>
    <property type="evidence" value="ECO:0007669"/>
    <property type="project" value="InterPro"/>
</dbReference>
<sequence>MKYTETAPKLFMNTGTRFPRRIIWAMGLIKRSCAKVNAELGLIDKKIADAIIKASEDLMNGKLDDKIILDVFQTGSGTGLNMNVNEVIAELASSYSGLKVHPNDHVNFGQSSNDTVPTAIRIAAVAEVNDKLLPSLQKIISSLNRKAEEYKDVIKAGRTHLRDALPVTLGQELSAYADAFQHDYEQIVNILEYVKELPIGGTATGTGLNTHPEFQERVISELNKSTALGFKPANRFRAMRLLTDLLLLSGSIRNIAIDLYRLSQDIRLMFSGPFTGLNEIDLPTQEEIAGSSIMPGKTNPVTVEASLLISAQVVGLDHANQFVSMLGEFELSMGIPLMGYNIITEVNLISEALNKISSLVIDGMVANVEKMKRYAESSPSLITVISPIIGYDKASEIGKKLNKGLSIREALRELGYKDEEIDKILDLKRLVQPGFTTNK</sequence>
<dbReference type="InterPro" id="IPR018951">
    <property type="entry name" value="Fumarase_C_C"/>
</dbReference>
<dbReference type="GeneID" id="68865703"/>
<dbReference type="AlphaFoldDB" id="A0AAQ4CQ60"/>
<dbReference type="Gene3D" id="1.10.275.10">
    <property type="entry name" value="Fumarase/aspartase (N-terminal domain)"/>
    <property type="match status" value="1"/>
</dbReference>
<evidence type="ECO:0000256" key="1">
    <source>
        <dbReference type="ARBA" id="ARBA00009084"/>
    </source>
</evidence>
<dbReference type="InterPro" id="IPR022761">
    <property type="entry name" value="Fumarate_lyase_N"/>
</dbReference>
<dbReference type="PROSITE" id="PS00163">
    <property type="entry name" value="FUMARATE_LYASES"/>
    <property type="match status" value="1"/>
</dbReference>
<dbReference type="InterPro" id="IPR005677">
    <property type="entry name" value="Fum_hydII"/>
</dbReference>
<dbReference type="FunFam" id="1.20.200.10:FF:000001">
    <property type="entry name" value="Fumarate hydratase, mitochondrial"/>
    <property type="match status" value="1"/>
</dbReference>
<dbReference type="PANTHER" id="PTHR11444:SF22">
    <property type="entry name" value="FUMARATE HYDRATASE CLASS II"/>
    <property type="match status" value="1"/>
</dbReference>
<reference evidence="8 9" key="1">
    <citation type="journal article" date="2022" name="Microbiol. Resour. Announc.">
        <title>Complete Genome Sequence of the Hyperthermophilic and Acidophilic Archaeon Saccharolobus caldissimus Strain HS-3T.</title>
        <authorList>
            <person name="Sakai H.D."/>
            <person name="Kurosawa N."/>
        </authorList>
    </citation>
    <scope>NUCLEOTIDE SEQUENCE [LARGE SCALE GENOMIC DNA]</scope>
    <source>
        <strain evidence="8 9">JCM32116</strain>
    </source>
</reference>
<keyword evidence="4" id="KW-0816">Tricarboxylic acid cycle</keyword>
<dbReference type="Pfam" id="PF00206">
    <property type="entry name" value="Lyase_1"/>
    <property type="match status" value="1"/>
</dbReference>
<dbReference type="Gene3D" id="1.20.200.10">
    <property type="entry name" value="Fumarase/aspartase (Central domain)"/>
    <property type="match status" value="1"/>
</dbReference>
<dbReference type="Gene3D" id="1.10.40.30">
    <property type="entry name" value="Fumarase/aspartase (C-terminal domain)"/>
    <property type="match status" value="1"/>
</dbReference>
<dbReference type="InterPro" id="IPR000362">
    <property type="entry name" value="Fumarate_lyase_fam"/>
</dbReference>
<evidence type="ECO:0000256" key="3">
    <source>
        <dbReference type="ARBA" id="ARBA00022490"/>
    </source>
</evidence>
<gene>
    <name evidence="8" type="ORF">SACC_09580</name>
</gene>
<dbReference type="GO" id="GO:0006099">
    <property type="term" value="P:tricarboxylic acid cycle"/>
    <property type="evidence" value="ECO:0007669"/>
    <property type="project" value="UniProtKB-KW"/>
</dbReference>
<dbReference type="RefSeq" id="WP_229571895.1">
    <property type="nucleotide sequence ID" value="NZ_AP025226.1"/>
</dbReference>
<dbReference type="Proteomes" id="UP001319921">
    <property type="component" value="Chromosome"/>
</dbReference>
<evidence type="ECO:0000259" key="6">
    <source>
        <dbReference type="Pfam" id="PF00206"/>
    </source>
</evidence>
<dbReference type="GO" id="GO:0004333">
    <property type="term" value="F:fumarate hydratase activity"/>
    <property type="evidence" value="ECO:0007669"/>
    <property type="project" value="UniProtKB-EC"/>
</dbReference>
<evidence type="ECO:0000256" key="5">
    <source>
        <dbReference type="ARBA" id="ARBA00023239"/>
    </source>
</evidence>
<evidence type="ECO:0000313" key="8">
    <source>
        <dbReference type="EMBL" id="BDB97941.1"/>
    </source>
</evidence>
<comment type="similarity">
    <text evidence="1">Belongs to the class-II fumarase/aspartase family. Fumarase subfamily.</text>
</comment>
<evidence type="ECO:0000259" key="7">
    <source>
        <dbReference type="Pfam" id="PF10415"/>
    </source>
</evidence>
<keyword evidence="5" id="KW-0456">Lyase</keyword>